<reference evidence="3" key="1">
    <citation type="journal article" date="2020" name="mSystems">
        <title>Genome- and Community-Level Interaction Insights into Carbon Utilization and Element Cycling Functions of Hydrothermarchaeota in Hydrothermal Sediment.</title>
        <authorList>
            <person name="Zhou Z."/>
            <person name="Liu Y."/>
            <person name="Xu W."/>
            <person name="Pan J."/>
            <person name="Luo Z.H."/>
            <person name="Li M."/>
        </authorList>
    </citation>
    <scope>NUCLEOTIDE SEQUENCE [LARGE SCALE GENOMIC DNA]</scope>
    <source>
        <strain evidence="3">HyVt-102</strain>
    </source>
</reference>
<comment type="caution">
    <text evidence="3">The sequence shown here is derived from an EMBL/GenBank/DDBJ whole genome shotgun (WGS) entry which is preliminary data.</text>
</comment>
<dbReference type="InterPro" id="IPR051910">
    <property type="entry name" value="ComF/GntX_DNA_util-trans"/>
</dbReference>
<evidence type="ECO:0000256" key="1">
    <source>
        <dbReference type="ARBA" id="ARBA00008007"/>
    </source>
</evidence>
<dbReference type="PANTHER" id="PTHR47505:SF1">
    <property type="entry name" value="DNA UTILIZATION PROTEIN YHGH"/>
    <property type="match status" value="1"/>
</dbReference>
<dbReference type="CDD" id="cd06223">
    <property type="entry name" value="PRTases_typeI"/>
    <property type="match status" value="1"/>
</dbReference>
<dbReference type="AlphaFoldDB" id="A0A7C0ZAC1"/>
<accession>A0A7C0ZAC1</accession>
<organism evidence="3">
    <name type="scientific">candidate division WOR-3 bacterium</name>
    <dbReference type="NCBI Taxonomy" id="2052148"/>
    <lineage>
        <taxon>Bacteria</taxon>
        <taxon>Bacteria division WOR-3</taxon>
    </lineage>
</organism>
<feature type="domain" description="Phosphoribosyltransferase" evidence="2">
    <location>
        <begin position="163"/>
        <end position="211"/>
    </location>
</feature>
<dbReference type="Gene3D" id="3.40.50.2020">
    <property type="match status" value="1"/>
</dbReference>
<evidence type="ECO:0000313" key="3">
    <source>
        <dbReference type="EMBL" id="HDI83450.1"/>
    </source>
</evidence>
<dbReference type="InterPro" id="IPR029057">
    <property type="entry name" value="PRTase-like"/>
</dbReference>
<comment type="similarity">
    <text evidence="1">Belongs to the ComF/GntX family.</text>
</comment>
<evidence type="ECO:0000259" key="2">
    <source>
        <dbReference type="Pfam" id="PF00156"/>
    </source>
</evidence>
<gene>
    <name evidence="3" type="ORF">ENF18_06645</name>
</gene>
<sequence length="215" mass="24423">MNIFKPLIDFIFPPICEVCGRRLKNEEVIVCGSCIGKIVPSLTTRKRVKRLKYLDEVSAFGMFIPPFDEIIHLFKYSGKTKLSEKLVNFLYITYLTHYRDTKIDSITAVPLHRVKSRERGYNQSELLARGLSELTGIPYRPLLVRTRNTVSQTKLDRNKRMENVKGAFRCTLDVEGHVLLVDDVMTTGSTLNECARVLKLNGAERVTGLVLATAD</sequence>
<proteinExistence type="inferred from homology"/>
<dbReference type="SUPFAM" id="SSF53271">
    <property type="entry name" value="PRTase-like"/>
    <property type="match status" value="1"/>
</dbReference>
<dbReference type="PANTHER" id="PTHR47505">
    <property type="entry name" value="DNA UTILIZATION PROTEIN YHGH"/>
    <property type="match status" value="1"/>
</dbReference>
<dbReference type="Proteomes" id="UP000885847">
    <property type="component" value="Unassembled WGS sequence"/>
</dbReference>
<name>A0A7C0ZAC1_UNCW3</name>
<dbReference type="InterPro" id="IPR000836">
    <property type="entry name" value="PRTase_dom"/>
</dbReference>
<protein>
    <submittedName>
        <fullName evidence="3">ComF family protein</fullName>
    </submittedName>
</protein>
<dbReference type="EMBL" id="DQWE01000314">
    <property type="protein sequence ID" value="HDI83450.1"/>
    <property type="molecule type" value="Genomic_DNA"/>
</dbReference>
<dbReference type="Pfam" id="PF00156">
    <property type="entry name" value="Pribosyltran"/>
    <property type="match status" value="1"/>
</dbReference>